<proteinExistence type="predicted"/>
<dbReference type="AlphaFoldDB" id="W6UD53"/>
<dbReference type="EMBL" id="APAU02000047">
    <property type="protein sequence ID" value="EUB59250.1"/>
    <property type="molecule type" value="Genomic_DNA"/>
</dbReference>
<evidence type="ECO:0000313" key="1">
    <source>
        <dbReference type="EMBL" id="EUB59250.1"/>
    </source>
</evidence>
<dbReference type="KEGG" id="egl:EGR_05851"/>
<dbReference type="CTD" id="36341566"/>
<organism evidence="1 2">
    <name type="scientific">Echinococcus granulosus</name>
    <name type="common">Hydatid tapeworm</name>
    <dbReference type="NCBI Taxonomy" id="6210"/>
    <lineage>
        <taxon>Eukaryota</taxon>
        <taxon>Metazoa</taxon>
        <taxon>Spiralia</taxon>
        <taxon>Lophotrochozoa</taxon>
        <taxon>Platyhelminthes</taxon>
        <taxon>Cestoda</taxon>
        <taxon>Eucestoda</taxon>
        <taxon>Cyclophyllidea</taxon>
        <taxon>Taeniidae</taxon>
        <taxon>Echinococcus</taxon>
        <taxon>Echinococcus granulosus group</taxon>
    </lineage>
</organism>
<reference evidence="1 2" key="1">
    <citation type="journal article" date="2013" name="Nat. Genet.">
        <title>The genome of the hydatid tapeworm Echinococcus granulosus.</title>
        <authorList>
            <person name="Zheng H."/>
            <person name="Zhang W."/>
            <person name="Zhang L."/>
            <person name="Zhang Z."/>
            <person name="Li J."/>
            <person name="Lu G."/>
            <person name="Zhu Y."/>
            <person name="Wang Y."/>
            <person name="Huang Y."/>
            <person name="Liu J."/>
            <person name="Kang H."/>
            <person name="Chen J."/>
            <person name="Wang L."/>
            <person name="Chen A."/>
            <person name="Yu S."/>
            <person name="Gao Z."/>
            <person name="Jin L."/>
            <person name="Gu W."/>
            <person name="Wang Z."/>
            <person name="Zhao L."/>
            <person name="Shi B."/>
            <person name="Wen H."/>
            <person name="Lin R."/>
            <person name="Jones M.K."/>
            <person name="Brejova B."/>
            <person name="Vinar T."/>
            <person name="Zhao G."/>
            <person name="McManus D.P."/>
            <person name="Chen Z."/>
            <person name="Zhou Y."/>
            <person name="Wang S."/>
        </authorList>
    </citation>
    <scope>NUCLEOTIDE SEQUENCE [LARGE SCALE GENOMIC DNA]</scope>
</reference>
<dbReference type="GeneID" id="36341566"/>
<dbReference type="Proteomes" id="UP000019149">
    <property type="component" value="Unassembled WGS sequence"/>
</dbReference>
<name>W6UD53_ECHGR</name>
<protein>
    <submittedName>
        <fullName evidence="1">Uncharacterized protein</fullName>
    </submittedName>
</protein>
<comment type="caution">
    <text evidence="1">The sequence shown here is derived from an EMBL/GenBank/DDBJ whole genome shotgun (WGS) entry which is preliminary data.</text>
</comment>
<dbReference type="RefSeq" id="XP_024350446.1">
    <property type="nucleotide sequence ID" value="XM_024495100.1"/>
</dbReference>
<gene>
    <name evidence="1" type="ORF">EGR_05851</name>
</gene>
<sequence>MRGSIKVASCINIHIRSGCLYSLKDMVQGLNVDFHLIMSFKKASKVPFKSVSHPFISFVPMKPTNKDLSREFEMGFQLFYFYLSPIVMITDSKLQFPQNLAVLLIEKSSFTKLKYRISSSSSAVFWPQLLSNKSPSGTILVTTTTPPSIKVDRNPGFP</sequence>
<keyword evidence="2" id="KW-1185">Reference proteome</keyword>
<accession>W6UD53</accession>
<evidence type="ECO:0000313" key="2">
    <source>
        <dbReference type="Proteomes" id="UP000019149"/>
    </source>
</evidence>